<dbReference type="Proteomes" id="UP000772812">
    <property type="component" value="Unassembled WGS sequence"/>
</dbReference>
<dbReference type="NCBIfam" id="TIGR04219">
    <property type="entry name" value="OMP_w_GlyGly"/>
    <property type="match status" value="1"/>
</dbReference>
<keyword evidence="1" id="KW-0732">Signal</keyword>
<feature type="chain" id="PRO_5047171391" evidence="1">
    <location>
        <begin position="21"/>
        <end position="256"/>
    </location>
</feature>
<proteinExistence type="predicted"/>
<evidence type="ECO:0000313" key="3">
    <source>
        <dbReference type="Proteomes" id="UP000772812"/>
    </source>
</evidence>
<gene>
    <name evidence="2" type="ORF">GWK41_03500</name>
</gene>
<evidence type="ECO:0000256" key="1">
    <source>
        <dbReference type="SAM" id="SignalP"/>
    </source>
</evidence>
<keyword evidence="3" id="KW-1185">Reference proteome</keyword>
<feature type="signal peptide" evidence="1">
    <location>
        <begin position="1"/>
        <end position="20"/>
    </location>
</feature>
<protein>
    <submittedName>
        <fullName evidence="2">TIGR04219 family outer membrane beta-barrel protein</fullName>
    </submittedName>
</protein>
<name>A0ABS1GGS3_9AQUI</name>
<accession>A0ABS1GGS3</accession>
<dbReference type="EMBL" id="JAACYA010000001">
    <property type="protein sequence ID" value="MBK3332132.1"/>
    <property type="molecule type" value="Genomic_DNA"/>
</dbReference>
<comment type="caution">
    <text evidence="2">The sequence shown here is derived from an EMBL/GenBank/DDBJ whole genome shotgun (WGS) entry which is preliminary data.</text>
</comment>
<organism evidence="2 3">
    <name type="scientific">Persephonella atlantica</name>
    <dbReference type="NCBI Taxonomy" id="2699429"/>
    <lineage>
        <taxon>Bacteria</taxon>
        <taxon>Pseudomonadati</taxon>
        <taxon>Aquificota</taxon>
        <taxon>Aquificia</taxon>
        <taxon>Aquificales</taxon>
        <taxon>Hydrogenothermaceae</taxon>
        <taxon>Persephonella</taxon>
    </lineage>
</organism>
<dbReference type="InterPro" id="IPR026387">
    <property type="entry name" value="OMP_w_GlyGly"/>
</dbReference>
<evidence type="ECO:0000313" key="2">
    <source>
        <dbReference type="EMBL" id="MBK3332132.1"/>
    </source>
</evidence>
<sequence>MKKAAGLLFLSSAIFYSSLAVPGVDGEISAGYMKQKISGWVQYEGDRADIKDDLNIGDKNSYFIRAKLEHPIPLLPNIKLQYTRMRFTGDGTVTRSYTFGNITVNVNDRVQTKLDLDHYDIVLFYNLPFINMLQIIDAEVGLNIRVIDFYAKVRDVSQNKEDSTSFLAPIPMLHGSLEIKPVGFFSLLVEANGIAYQGSHYYDITGELRIKPIRNILADFYIGGGYKYEKLKIDDIDNTSADVKIKQPYLTAGILF</sequence>
<dbReference type="RefSeq" id="WP_200673516.1">
    <property type="nucleotide sequence ID" value="NZ_JAACYA010000001.1"/>
</dbReference>
<reference evidence="2 3" key="1">
    <citation type="journal article" date="2021" name="Syst. Appl. Microbiol.">
        <title>Persephonella atlantica sp. nov.: How to adapt to physico-chemical gradients in high temperature hydrothermal habitats.</title>
        <authorList>
            <person name="Francois D.X."/>
            <person name="Godfroy A."/>
            <person name="Mathien C."/>
            <person name="Aube J."/>
            <person name="Cathalot C."/>
            <person name="Lesongeur F."/>
            <person name="L'Haridon S."/>
            <person name="Philippon X."/>
            <person name="Roussel E.G."/>
        </authorList>
    </citation>
    <scope>NUCLEOTIDE SEQUENCE [LARGE SCALE GENOMIC DNA]</scope>
    <source>
        <strain evidence="2 3">MO1340</strain>
    </source>
</reference>